<evidence type="ECO:0000259" key="1">
    <source>
        <dbReference type="Pfam" id="PF07516"/>
    </source>
</evidence>
<feature type="non-terminal residue" evidence="2">
    <location>
        <position position="1"/>
    </location>
</feature>
<proteinExistence type="predicted"/>
<name>A0A6D1AG56_ECOLX</name>
<feature type="non-terminal residue" evidence="2">
    <location>
        <position position="76"/>
    </location>
</feature>
<protein>
    <recommendedName>
        <fullName evidence="1">SecA Wing/Scaffold domain-containing protein</fullName>
    </recommendedName>
</protein>
<dbReference type="AlphaFoldDB" id="A0A6D1AG56"/>
<feature type="domain" description="SecA Wing/Scaffold" evidence="1">
    <location>
        <begin position="1"/>
        <end position="71"/>
    </location>
</feature>
<dbReference type="InterPro" id="IPR036266">
    <property type="entry name" value="SecA_Wing/Scaffold_sf"/>
</dbReference>
<dbReference type="Pfam" id="PF07516">
    <property type="entry name" value="SecA_SW"/>
    <property type="match status" value="1"/>
</dbReference>
<dbReference type="GO" id="GO:0016020">
    <property type="term" value="C:membrane"/>
    <property type="evidence" value="ECO:0007669"/>
    <property type="project" value="InterPro"/>
</dbReference>
<sequence length="76" mass="9183">TRKNVLHYDDVIRQQRDLFYAQRDLILINDDVEFVINRMIKSTANMITNMPKFKDKGNIFKYHDFIEYINETILGK</sequence>
<organism evidence="2">
    <name type="scientific">Escherichia coli</name>
    <dbReference type="NCBI Taxonomy" id="562"/>
    <lineage>
        <taxon>Bacteria</taxon>
        <taxon>Pseudomonadati</taxon>
        <taxon>Pseudomonadota</taxon>
        <taxon>Gammaproteobacteria</taxon>
        <taxon>Enterobacterales</taxon>
        <taxon>Enterobacteriaceae</taxon>
        <taxon>Escherichia</taxon>
    </lineage>
</organism>
<accession>A0A6D1AG56</accession>
<comment type="caution">
    <text evidence="2">The sequence shown here is derived from an EMBL/GenBank/DDBJ whole genome shotgun (WGS) entry which is preliminary data.</text>
</comment>
<evidence type="ECO:0000313" key="2">
    <source>
        <dbReference type="EMBL" id="NEU03233.1"/>
    </source>
</evidence>
<dbReference type="SUPFAM" id="SSF81886">
    <property type="entry name" value="Helical scaffold and wing domains of SecA"/>
    <property type="match status" value="1"/>
</dbReference>
<gene>
    <name evidence="2" type="ORF">G3563_30445</name>
</gene>
<dbReference type="EMBL" id="JAAHTE010001028">
    <property type="protein sequence ID" value="NEU03233.1"/>
    <property type="molecule type" value="Genomic_DNA"/>
</dbReference>
<dbReference type="InterPro" id="IPR011116">
    <property type="entry name" value="SecA_Wing/Scaffold"/>
</dbReference>
<reference evidence="2" key="1">
    <citation type="submission" date="2020-02" db="EMBL/GenBank/DDBJ databases">
        <title>Investigating the Use of Bacteriophages as New Decolonization Strategy for Intestinal Carriage of CTX-M-15-producing ST131 Escherichia coli: an In Vitro Continuous Culture System Model.</title>
        <authorList>
            <person name="Bernasconi O.J."/>
            <person name="Campos-Madueno E.I."/>
            <person name="Dona V."/>
            <person name="Perreten V."/>
            <person name="Carattoli A."/>
            <person name="Endimiani A."/>
        </authorList>
    </citation>
    <scope>NUCLEOTIDE SEQUENCE</scope>
    <source>
        <strain evidence="2">4901.28</strain>
    </source>
</reference>
<dbReference type="GO" id="GO:0017038">
    <property type="term" value="P:protein import"/>
    <property type="evidence" value="ECO:0007669"/>
    <property type="project" value="InterPro"/>
</dbReference>
<dbReference type="Gene3D" id="1.10.3060.10">
    <property type="entry name" value="Helical scaffold and wing domains of SecA"/>
    <property type="match status" value="1"/>
</dbReference>